<reference evidence="11" key="1">
    <citation type="submission" date="2021-04" db="EMBL/GenBank/DDBJ databases">
        <authorList>
            <consortium name="Wellcome Sanger Institute Data Sharing"/>
        </authorList>
    </citation>
    <scope>NUCLEOTIDE SEQUENCE [LARGE SCALE GENOMIC DNA]</scope>
</reference>
<dbReference type="AlphaFoldDB" id="A0A7N6BBW1"/>
<dbReference type="GO" id="GO:0005634">
    <property type="term" value="C:nucleus"/>
    <property type="evidence" value="ECO:0007669"/>
    <property type="project" value="TreeGrafter"/>
</dbReference>
<dbReference type="Proteomes" id="UP000265040">
    <property type="component" value="Chromosome 8"/>
</dbReference>
<dbReference type="GO" id="GO:0098560">
    <property type="term" value="C:cytoplasmic side of late endosome membrane"/>
    <property type="evidence" value="ECO:0007669"/>
    <property type="project" value="TreeGrafter"/>
</dbReference>
<dbReference type="GO" id="GO:0098574">
    <property type="term" value="C:cytoplasmic side of lysosomal membrane"/>
    <property type="evidence" value="ECO:0007669"/>
    <property type="project" value="TreeGrafter"/>
</dbReference>
<evidence type="ECO:0000256" key="8">
    <source>
        <dbReference type="SAM" id="Coils"/>
    </source>
</evidence>
<dbReference type="PANTHER" id="PTHR23292:SF35">
    <property type="entry name" value="LITAF DOMAIN-CONTAINING PROTEIN"/>
    <property type="match status" value="1"/>
</dbReference>
<dbReference type="GeneID" id="113159214"/>
<evidence type="ECO:0000256" key="2">
    <source>
        <dbReference type="ARBA" id="ARBA00004414"/>
    </source>
</evidence>
<comment type="similarity">
    <text evidence="4">Belongs to the CDIP1/LITAF family.</text>
</comment>
<reference evidence="11" key="2">
    <citation type="submission" date="2025-08" db="UniProtKB">
        <authorList>
            <consortium name="Ensembl"/>
        </authorList>
    </citation>
    <scope>IDENTIFICATION</scope>
</reference>
<comment type="subcellular location">
    <subcellularLocation>
        <location evidence="1">Endosome membrane</location>
        <topology evidence="1">Peripheral membrane protein</topology>
        <orientation evidence="1">Cytoplasmic side</orientation>
    </subcellularLocation>
    <subcellularLocation>
        <location evidence="2">Late endosome membrane</location>
    </subcellularLocation>
    <subcellularLocation>
        <location evidence="3">Lysosome membrane</location>
        <topology evidence="3">Peripheral membrane protein</topology>
        <orientation evidence="3">Cytoplasmic side</orientation>
    </subcellularLocation>
</comment>
<accession>A0A7N6BBW1</accession>
<evidence type="ECO:0000256" key="9">
    <source>
        <dbReference type="SAM" id="Phobius"/>
    </source>
</evidence>
<dbReference type="PANTHER" id="PTHR23292">
    <property type="entry name" value="LIPOPOLYSACCHARIDE-INDUCED TUMOR NECROSIS FACTOR-ALPHA FACTOR"/>
    <property type="match status" value="1"/>
</dbReference>
<dbReference type="GO" id="GO:0008270">
    <property type="term" value="F:zinc ion binding"/>
    <property type="evidence" value="ECO:0007669"/>
    <property type="project" value="TreeGrafter"/>
</dbReference>
<feature type="transmembrane region" description="Helical" evidence="9">
    <location>
        <begin position="167"/>
        <end position="190"/>
    </location>
</feature>
<keyword evidence="6" id="KW-0862">Zinc</keyword>
<dbReference type="InterPro" id="IPR037519">
    <property type="entry name" value="LITAF_fam"/>
</dbReference>
<dbReference type="Pfam" id="PF10601">
    <property type="entry name" value="zf-LITAF-like"/>
    <property type="match status" value="1"/>
</dbReference>
<evidence type="ECO:0000256" key="4">
    <source>
        <dbReference type="ARBA" id="ARBA00005975"/>
    </source>
</evidence>
<name>A0A7N6BBW1_ANATE</name>
<feature type="domain" description="LITAF" evidence="10">
    <location>
        <begin position="129"/>
        <end position="213"/>
    </location>
</feature>
<reference evidence="11" key="3">
    <citation type="submission" date="2025-09" db="UniProtKB">
        <authorList>
            <consortium name="Ensembl"/>
        </authorList>
    </citation>
    <scope>IDENTIFICATION</scope>
</reference>
<evidence type="ECO:0000256" key="1">
    <source>
        <dbReference type="ARBA" id="ARBA00004125"/>
    </source>
</evidence>
<evidence type="ECO:0000256" key="5">
    <source>
        <dbReference type="ARBA" id="ARBA00022723"/>
    </source>
</evidence>
<keyword evidence="12" id="KW-1185">Reference proteome</keyword>
<evidence type="ECO:0000256" key="7">
    <source>
        <dbReference type="ARBA" id="ARBA00023136"/>
    </source>
</evidence>
<evidence type="ECO:0000256" key="3">
    <source>
        <dbReference type="ARBA" id="ARBA00004630"/>
    </source>
</evidence>
<protein>
    <recommendedName>
        <fullName evidence="10">LITAF domain-containing protein</fullName>
    </recommendedName>
</protein>
<dbReference type="InterPro" id="IPR006629">
    <property type="entry name" value="LITAF"/>
</dbReference>
<dbReference type="OMA" id="TQCPECM"/>
<dbReference type="PROSITE" id="PS51837">
    <property type="entry name" value="LITAF"/>
    <property type="match status" value="1"/>
</dbReference>
<dbReference type="InParanoid" id="A0A7N6BBW1"/>
<dbReference type="SMART" id="SM00714">
    <property type="entry name" value="LITAF"/>
    <property type="match status" value="1"/>
</dbReference>
<evidence type="ECO:0000259" key="10">
    <source>
        <dbReference type="PROSITE" id="PS51837"/>
    </source>
</evidence>
<dbReference type="Ensembl" id="ENSATET00000040596.2">
    <property type="protein sequence ID" value="ENSATEP00000059412.1"/>
    <property type="gene ID" value="ENSATEG00000028461.2"/>
</dbReference>
<dbReference type="GeneTree" id="ENSGT00940000163474"/>
<sequence length="214" mass="24181">MTSSDSDLKTMSTELKHLSLKRKQLLERKKILCIFQELRNRTEFGQTEEAASNQQEIRSIDDKLKELSERKAELQKSYDAILGAKETTETKETKETKETRNSIKQAAATSCLPASGSNIFYVEPPPTIPAPKVILDVENLPPHPCRTQCPECQQFIMTETFTSISSVTWLVCFMTALIGCVAGCCLIPFCMERFKSITHRCPKCRTPITTIKKL</sequence>
<dbReference type="OrthoDB" id="4713066at2759"/>
<evidence type="ECO:0000313" key="12">
    <source>
        <dbReference type="Proteomes" id="UP000265040"/>
    </source>
</evidence>
<proteinExistence type="inferred from homology"/>
<keyword evidence="7 9" id="KW-0472">Membrane</keyword>
<keyword evidence="9" id="KW-0812">Transmembrane</keyword>
<keyword evidence="9" id="KW-1133">Transmembrane helix</keyword>
<feature type="coiled-coil region" evidence="8">
    <location>
        <begin position="8"/>
        <end position="84"/>
    </location>
</feature>
<keyword evidence="8" id="KW-0175">Coiled coil</keyword>
<keyword evidence="5" id="KW-0479">Metal-binding</keyword>
<organism evidence="11 12">
    <name type="scientific">Anabas testudineus</name>
    <name type="common">Climbing perch</name>
    <name type="synonym">Anthias testudineus</name>
    <dbReference type="NCBI Taxonomy" id="64144"/>
    <lineage>
        <taxon>Eukaryota</taxon>
        <taxon>Metazoa</taxon>
        <taxon>Chordata</taxon>
        <taxon>Craniata</taxon>
        <taxon>Vertebrata</taxon>
        <taxon>Euteleostomi</taxon>
        <taxon>Actinopterygii</taxon>
        <taxon>Neopterygii</taxon>
        <taxon>Teleostei</taxon>
        <taxon>Neoteleostei</taxon>
        <taxon>Acanthomorphata</taxon>
        <taxon>Anabantaria</taxon>
        <taxon>Anabantiformes</taxon>
        <taxon>Anabantoidei</taxon>
        <taxon>Anabantidae</taxon>
        <taxon>Anabas</taxon>
    </lineage>
</organism>
<evidence type="ECO:0000313" key="11">
    <source>
        <dbReference type="Ensembl" id="ENSATEP00000059412.1"/>
    </source>
</evidence>
<evidence type="ECO:0000256" key="6">
    <source>
        <dbReference type="ARBA" id="ARBA00022833"/>
    </source>
</evidence>
<dbReference type="RefSeq" id="XP_026211583.1">
    <property type="nucleotide sequence ID" value="XM_026355798.1"/>
</dbReference>